<comment type="caution">
    <text evidence="5">The sequence shown here is derived from an EMBL/GenBank/DDBJ whole genome shotgun (WGS) entry which is preliminary data.</text>
</comment>
<feature type="chain" id="PRO_5042138805" description="Ig-like domain-containing protein" evidence="3">
    <location>
        <begin position="20"/>
        <end position="482"/>
    </location>
</feature>
<dbReference type="SUPFAM" id="SSF48726">
    <property type="entry name" value="Immunoglobulin"/>
    <property type="match status" value="3"/>
</dbReference>
<keyword evidence="2" id="KW-1133">Transmembrane helix</keyword>
<keyword evidence="2" id="KW-0812">Transmembrane</keyword>
<dbReference type="PROSITE" id="PS50835">
    <property type="entry name" value="IG_LIKE"/>
    <property type="match status" value="4"/>
</dbReference>
<feature type="compositionally biased region" description="Low complexity" evidence="1">
    <location>
        <begin position="262"/>
        <end position="274"/>
    </location>
</feature>
<feature type="domain" description="Ig-like" evidence="4">
    <location>
        <begin position="136"/>
        <end position="210"/>
    </location>
</feature>
<keyword evidence="3" id="KW-0732">Signal</keyword>
<feature type="region of interest" description="Disordered" evidence="1">
    <location>
        <begin position="463"/>
        <end position="482"/>
    </location>
</feature>
<gene>
    <name evidence="5" type="ORF">AAFF_G00071010</name>
</gene>
<dbReference type="GO" id="GO:0045121">
    <property type="term" value="C:membrane raft"/>
    <property type="evidence" value="ECO:0007669"/>
    <property type="project" value="TreeGrafter"/>
</dbReference>
<feature type="transmembrane region" description="Helical" evidence="2">
    <location>
        <begin position="418"/>
        <end position="437"/>
    </location>
</feature>
<feature type="signal peptide" evidence="3">
    <location>
        <begin position="1"/>
        <end position="19"/>
    </location>
</feature>
<feature type="domain" description="Ig-like" evidence="4">
    <location>
        <begin position="10"/>
        <end position="121"/>
    </location>
</feature>
<protein>
    <recommendedName>
        <fullName evidence="4">Ig-like domain-containing protein</fullName>
    </recommendedName>
</protein>
<keyword evidence="2" id="KW-0472">Membrane</keyword>
<dbReference type="GO" id="GO:1990782">
    <property type="term" value="F:protein tyrosine kinase binding"/>
    <property type="evidence" value="ECO:0007669"/>
    <property type="project" value="TreeGrafter"/>
</dbReference>
<dbReference type="InterPro" id="IPR013783">
    <property type="entry name" value="Ig-like_fold"/>
</dbReference>
<dbReference type="PANTHER" id="PTHR11422">
    <property type="entry name" value="T-CELL SURFACE GLYCOPROTEIN CD4"/>
    <property type="match status" value="1"/>
</dbReference>
<dbReference type="SMART" id="SM00408">
    <property type="entry name" value="IGc2"/>
    <property type="match status" value="4"/>
</dbReference>
<evidence type="ECO:0000256" key="1">
    <source>
        <dbReference type="SAM" id="MobiDB-lite"/>
    </source>
</evidence>
<reference evidence="5" key="1">
    <citation type="journal article" date="2023" name="Science">
        <title>Genome structures resolve the early diversification of teleost fishes.</title>
        <authorList>
            <person name="Parey E."/>
            <person name="Louis A."/>
            <person name="Montfort J."/>
            <person name="Bouchez O."/>
            <person name="Roques C."/>
            <person name="Iampietro C."/>
            <person name="Lluch J."/>
            <person name="Castinel A."/>
            <person name="Donnadieu C."/>
            <person name="Desvignes T."/>
            <person name="Floi Bucao C."/>
            <person name="Jouanno E."/>
            <person name="Wen M."/>
            <person name="Mejri S."/>
            <person name="Dirks R."/>
            <person name="Jansen H."/>
            <person name="Henkel C."/>
            <person name="Chen W.J."/>
            <person name="Zahm M."/>
            <person name="Cabau C."/>
            <person name="Klopp C."/>
            <person name="Thompson A.W."/>
            <person name="Robinson-Rechavi M."/>
            <person name="Braasch I."/>
            <person name="Lecointre G."/>
            <person name="Bobe J."/>
            <person name="Postlethwait J.H."/>
            <person name="Berthelot C."/>
            <person name="Roest Crollius H."/>
            <person name="Guiguen Y."/>
        </authorList>
    </citation>
    <scope>NUCLEOTIDE SEQUENCE</scope>
    <source>
        <strain evidence="5">NC1722</strain>
    </source>
</reference>
<dbReference type="GO" id="GO:0009897">
    <property type="term" value="C:external side of plasma membrane"/>
    <property type="evidence" value="ECO:0007669"/>
    <property type="project" value="TreeGrafter"/>
</dbReference>
<dbReference type="GO" id="GO:0042110">
    <property type="term" value="P:T cell activation"/>
    <property type="evidence" value="ECO:0007669"/>
    <property type="project" value="TreeGrafter"/>
</dbReference>
<dbReference type="GO" id="GO:0070374">
    <property type="term" value="P:positive regulation of ERK1 and ERK2 cascade"/>
    <property type="evidence" value="ECO:0007669"/>
    <property type="project" value="TreeGrafter"/>
</dbReference>
<evidence type="ECO:0000313" key="5">
    <source>
        <dbReference type="EMBL" id="KAJ8392897.1"/>
    </source>
</evidence>
<evidence type="ECO:0000313" key="6">
    <source>
        <dbReference type="Proteomes" id="UP001221898"/>
    </source>
</evidence>
<feature type="compositionally biased region" description="Polar residues" evidence="1">
    <location>
        <begin position="247"/>
        <end position="258"/>
    </location>
</feature>
<proteinExistence type="predicted"/>
<dbReference type="SMART" id="SM00409">
    <property type="entry name" value="IG"/>
    <property type="match status" value="4"/>
</dbReference>
<accession>A0AAD7RYT4</accession>
<dbReference type="InterPro" id="IPR036179">
    <property type="entry name" value="Ig-like_dom_sf"/>
</dbReference>
<dbReference type="InterPro" id="IPR013106">
    <property type="entry name" value="Ig_V-set"/>
</dbReference>
<sequence length="482" mass="53876">MRLLVILLGTALYMSAVWCDESEVLVEAGSRAVLPCVTGSPHQIPVTVHWVKIIGRNQNTVWRIEQSGLEFRGVGLAQRARCPRKEFGKGDFSLHIAEVRAEDGGEYICRVGGRGVQKRIVLRVIQVSFTPALPLEGSSVNVACNVTPWPQGASVSWKLNGSPLSPQQKQRSSINMKEQQIMSMSPLEMGYWTCTIRLSRKEGNATQSLSMRGIASPLRDLTQVYAAVGSTVVLPCVYTKGLTPQNTGWQRKQNTANSFKDLPPTLQSSTLSSSPKWDRSLRVERVEEGDAGVYRCFGEVVGKRLQRQLLLVTAKVQSMTPIKPNAPVTLTCDLSNDTGVTGYEWVRVTYDFNGTQTVAQKHQAKALKIEKMTEEHSGEWACRYRGKQGILGNVTYHLQVMSRLEGLKTEGSSGKAPMVTGLCFLFLVLLLIGLQMYKNHRRRKMVLQYPALETIVHSTSNAQERREWNRMREKEQIPQTEI</sequence>
<dbReference type="PANTHER" id="PTHR11422:SF12">
    <property type="entry name" value="MICROFIBRIL-ASSOCIATED GLYCOPROTEIN 3"/>
    <property type="match status" value="1"/>
</dbReference>
<feature type="region of interest" description="Disordered" evidence="1">
    <location>
        <begin position="247"/>
        <end position="274"/>
    </location>
</feature>
<feature type="compositionally biased region" description="Basic and acidic residues" evidence="1">
    <location>
        <begin position="463"/>
        <end position="476"/>
    </location>
</feature>
<feature type="domain" description="Ig-like" evidence="4">
    <location>
        <begin position="217"/>
        <end position="296"/>
    </location>
</feature>
<dbReference type="EMBL" id="JAINUG010000142">
    <property type="protein sequence ID" value="KAJ8392897.1"/>
    <property type="molecule type" value="Genomic_DNA"/>
</dbReference>
<evidence type="ECO:0000256" key="2">
    <source>
        <dbReference type="SAM" id="Phobius"/>
    </source>
</evidence>
<name>A0AAD7RYT4_9TELE</name>
<dbReference type="InterPro" id="IPR007110">
    <property type="entry name" value="Ig-like_dom"/>
</dbReference>
<evidence type="ECO:0000259" key="4">
    <source>
        <dbReference type="PROSITE" id="PS50835"/>
    </source>
</evidence>
<dbReference type="AlphaFoldDB" id="A0AAD7RYT4"/>
<feature type="domain" description="Ig-like" evidence="4">
    <location>
        <begin position="314"/>
        <end position="383"/>
    </location>
</feature>
<dbReference type="GO" id="GO:0035723">
    <property type="term" value="P:interleukin-15-mediated signaling pathway"/>
    <property type="evidence" value="ECO:0007669"/>
    <property type="project" value="TreeGrafter"/>
</dbReference>
<dbReference type="Pfam" id="PF07686">
    <property type="entry name" value="V-set"/>
    <property type="match status" value="1"/>
</dbReference>
<evidence type="ECO:0000256" key="3">
    <source>
        <dbReference type="SAM" id="SignalP"/>
    </source>
</evidence>
<dbReference type="GO" id="GO:0042289">
    <property type="term" value="F:MHC class II protein binding"/>
    <property type="evidence" value="ECO:0007669"/>
    <property type="project" value="TreeGrafter"/>
</dbReference>
<dbReference type="InterPro" id="IPR003599">
    <property type="entry name" value="Ig_sub"/>
</dbReference>
<dbReference type="Proteomes" id="UP001221898">
    <property type="component" value="Unassembled WGS sequence"/>
</dbReference>
<dbReference type="InterPro" id="IPR003598">
    <property type="entry name" value="Ig_sub2"/>
</dbReference>
<dbReference type="Gene3D" id="2.60.40.10">
    <property type="entry name" value="Immunoglobulins"/>
    <property type="match status" value="4"/>
</dbReference>
<organism evidence="5 6">
    <name type="scientific">Aldrovandia affinis</name>
    <dbReference type="NCBI Taxonomy" id="143900"/>
    <lineage>
        <taxon>Eukaryota</taxon>
        <taxon>Metazoa</taxon>
        <taxon>Chordata</taxon>
        <taxon>Craniata</taxon>
        <taxon>Vertebrata</taxon>
        <taxon>Euteleostomi</taxon>
        <taxon>Actinopterygii</taxon>
        <taxon>Neopterygii</taxon>
        <taxon>Teleostei</taxon>
        <taxon>Notacanthiformes</taxon>
        <taxon>Halosauridae</taxon>
        <taxon>Aldrovandia</taxon>
    </lineage>
</organism>
<keyword evidence="6" id="KW-1185">Reference proteome</keyword>